<dbReference type="PANTHER" id="PTHR40688:SF2">
    <property type="entry name" value="RIBBON-HELIX-HELIX PROTEIN COPG DOMAIN-CONTAINING PROTEIN"/>
    <property type="match status" value="1"/>
</dbReference>
<dbReference type="PANTHER" id="PTHR40688">
    <property type="match status" value="1"/>
</dbReference>
<name>A0ABV8ZT08_9NEIS</name>
<protein>
    <submittedName>
        <fullName evidence="2">CopG family ribbon-helix-helix protein</fullName>
    </submittedName>
</protein>
<evidence type="ECO:0000313" key="3">
    <source>
        <dbReference type="Proteomes" id="UP001595999"/>
    </source>
</evidence>
<dbReference type="InterPro" id="IPR002145">
    <property type="entry name" value="CopG"/>
</dbReference>
<comment type="caution">
    <text evidence="2">The sequence shown here is derived from an EMBL/GenBank/DDBJ whole genome shotgun (WGS) entry which is preliminary data.</text>
</comment>
<dbReference type="CDD" id="cd22233">
    <property type="entry name" value="RHH_CopAso-like"/>
    <property type="match status" value="1"/>
</dbReference>
<reference evidence="3" key="1">
    <citation type="journal article" date="2019" name="Int. J. Syst. Evol. Microbiol.">
        <title>The Global Catalogue of Microorganisms (GCM) 10K type strain sequencing project: providing services to taxonomists for standard genome sequencing and annotation.</title>
        <authorList>
            <consortium name="The Broad Institute Genomics Platform"/>
            <consortium name="The Broad Institute Genome Sequencing Center for Infectious Disease"/>
            <person name="Wu L."/>
            <person name="Ma J."/>
        </authorList>
    </citation>
    <scope>NUCLEOTIDE SEQUENCE [LARGE SCALE GENOMIC DNA]</scope>
    <source>
        <strain evidence="3">CGMCC 4.7608</strain>
    </source>
</reference>
<dbReference type="InterPro" id="IPR013321">
    <property type="entry name" value="Arc_rbn_hlx_hlx"/>
</dbReference>
<feature type="domain" description="Ribbon-helix-helix protein CopG" evidence="1">
    <location>
        <begin position="10"/>
        <end position="48"/>
    </location>
</feature>
<proteinExistence type="predicted"/>
<dbReference type="Gene3D" id="1.10.1220.10">
    <property type="entry name" value="Met repressor-like"/>
    <property type="match status" value="1"/>
</dbReference>
<organism evidence="2 3">
    <name type="scientific">Chromobacterium aquaticum</name>
    <dbReference type="NCBI Taxonomy" id="467180"/>
    <lineage>
        <taxon>Bacteria</taxon>
        <taxon>Pseudomonadati</taxon>
        <taxon>Pseudomonadota</taxon>
        <taxon>Betaproteobacteria</taxon>
        <taxon>Neisseriales</taxon>
        <taxon>Chromobacteriaceae</taxon>
        <taxon>Chromobacterium</taxon>
    </lineage>
</organism>
<sequence>MMPDYPVREISVHVPAQMADRIAQMASRLGRSQDWIMQQALSAWIEREEERERLTQEALTDVDLGQVVSDQAINTWAESLGTESSIPLPRKVGQ</sequence>
<keyword evidence="3" id="KW-1185">Reference proteome</keyword>
<accession>A0ABV8ZT08</accession>
<dbReference type="Proteomes" id="UP001595999">
    <property type="component" value="Unassembled WGS sequence"/>
</dbReference>
<dbReference type="RefSeq" id="WP_231464323.1">
    <property type="nucleotide sequence ID" value="NZ_JAJOHW010000132.1"/>
</dbReference>
<dbReference type="EMBL" id="JBHSEK010000007">
    <property type="protein sequence ID" value="MFC4490465.1"/>
    <property type="molecule type" value="Genomic_DNA"/>
</dbReference>
<evidence type="ECO:0000313" key="2">
    <source>
        <dbReference type="EMBL" id="MFC4490465.1"/>
    </source>
</evidence>
<dbReference type="InterPro" id="IPR010985">
    <property type="entry name" value="Ribbon_hlx_hlx"/>
</dbReference>
<dbReference type="InterPro" id="IPR052991">
    <property type="entry name" value="Non-func_TypeII_TA_Antitoxin"/>
</dbReference>
<gene>
    <name evidence="2" type="ORF">ACFO0R_12645</name>
</gene>
<evidence type="ECO:0000259" key="1">
    <source>
        <dbReference type="Pfam" id="PF01402"/>
    </source>
</evidence>
<dbReference type="SUPFAM" id="SSF47598">
    <property type="entry name" value="Ribbon-helix-helix"/>
    <property type="match status" value="1"/>
</dbReference>
<dbReference type="Pfam" id="PF01402">
    <property type="entry name" value="RHH_1"/>
    <property type="match status" value="1"/>
</dbReference>